<sequence>MPEEGEGNPASMGDDMEREQLPIGETPEGQTGQASSGEIPTTPDSISPVSPESQPESSAESEYSRLQAELRKTRKKLAEEAEKGGATGLTAEAYLRQLEFLDQIAEAQANTAFYDQATFELAELQTPEVFRLPTPARMYERLSDEERGTIGRGEYNYSNDKYKNDVEKWMEDRIRTLESIEQHFEEQPQAYQALVNATFHFSHRTETRTLGRRMKENLDKRRIIRRMVRIREEAGVQGFSDVSSALKFEHLIHAFSYERISGDVEREFQNYERMGRILARRRDLFGNLDPDSQEGKDLKKEIDVKERYIIDYFKHGGVVEDKGLETAYALGGRDNSEDFFFRLGKEIPDYERDYLIDRQINVLEDGVSDEAKRRERSIVAKYKKINEKQKRGLPISDEERLSDEETKLLKLLEFRNKEWATKYTGGLYSLTGRAAAQGMRLGGLGDFYLERLLNIQRWFKGHRGLRRTEGIWKGVGKFEGNPFDMGLRDPLTDMLKEAEDENLQYLQGLGLNNVDFIKVKDEVGEEINKIDKIISLEHVKIGSKDLWQELLDKRLKTYEGVVGVNADYEAKAEVTRKVALLPYLLNPTDEKLIALQDYFEHMGTGEEKVGFTRKNGELVAGKTEKVSGIETKHIELGERTLEWMRADKNAPESIEALKYSKLQEYLNLIDLMSKEELISNERRDFLYKEYLGTSIKTWAQTKTQVDQMVGFIFRNPETRALNISNFLSNLLKRLFGYVFQEEAR</sequence>
<feature type="region of interest" description="Disordered" evidence="1">
    <location>
        <begin position="1"/>
        <end position="66"/>
    </location>
</feature>
<gene>
    <name evidence="2" type="ORF">A3A75_02990</name>
</gene>
<feature type="compositionally biased region" description="Low complexity" evidence="1">
    <location>
        <begin position="45"/>
        <end position="61"/>
    </location>
</feature>
<evidence type="ECO:0000313" key="2">
    <source>
        <dbReference type="EMBL" id="OGM59159.1"/>
    </source>
</evidence>
<dbReference type="EMBL" id="MGHC01000026">
    <property type="protein sequence ID" value="OGM59159.1"/>
    <property type="molecule type" value="Genomic_DNA"/>
</dbReference>
<protein>
    <submittedName>
        <fullName evidence="2">Uncharacterized protein</fullName>
    </submittedName>
</protein>
<accession>A0A1F8B634</accession>
<comment type="caution">
    <text evidence="2">The sequence shown here is derived from an EMBL/GenBank/DDBJ whole genome shotgun (WGS) entry which is preliminary data.</text>
</comment>
<feature type="compositionally biased region" description="Polar residues" evidence="1">
    <location>
        <begin position="28"/>
        <end position="44"/>
    </location>
</feature>
<name>A0A1F8B634_9BACT</name>
<evidence type="ECO:0000256" key="1">
    <source>
        <dbReference type="SAM" id="MobiDB-lite"/>
    </source>
</evidence>
<dbReference type="AlphaFoldDB" id="A0A1F8B634"/>
<reference evidence="2 3" key="1">
    <citation type="journal article" date="2016" name="Nat. Commun.">
        <title>Thousands of microbial genomes shed light on interconnected biogeochemical processes in an aquifer system.</title>
        <authorList>
            <person name="Anantharaman K."/>
            <person name="Brown C.T."/>
            <person name="Hug L.A."/>
            <person name="Sharon I."/>
            <person name="Castelle C.J."/>
            <person name="Probst A.J."/>
            <person name="Thomas B.C."/>
            <person name="Singh A."/>
            <person name="Wilkins M.J."/>
            <person name="Karaoz U."/>
            <person name="Brodie E.L."/>
            <person name="Williams K.H."/>
            <person name="Hubbard S.S."/>
            <person name="Banfield J.F."/>
        </authorList>
    </citation>
    <scope>NUCLEOTIDE SEQUENCE [LARGE SCALE GENOMIC DNA]</scope>
</reference>
<proteinExistence type="predicted"/>
<dbReference type="Proteomes" id="UP000179018">
    <property type="component" value="Unassembled WGS sequence"/>
</dbReference>
<organism evidence="2 3">
    <name type="scientific">Candidatus Woesebacteria bacterium RIFCSPLOWO2_01_FULL_39_10</name>
    <dbReference type="NCBI Taxonomy" id="1802516"/>
    <lineage>
        <taxon>Bacteria</taxon>
        <taxon>Candidatus Woeseibacteriota</taxon>
    </lineage>
</organism>
<evidence type="ECO:0000313" key="3">
    <source>
        <dbReference type="Proteomes" id="UP000179018"/>
    </source>
</evidence>